<dbReference type="EMBL" id="CM051394">
    <property type="protein sequence ID" value="KAJ4730053.1"/>
    <property type="molecule type" value="Genomic_DNA"/>
</dbReference>
<evidence type="ECO:0000313" key="2">
    <source>
        <dbReference type="Proteomes" id="UP001164539"/>
    </source>
</evidence>
<evidence type="ECO:0000313" key="1">
    <source>
        <dbReference type="EMBL" id="KAJ4730053.1"/>
    </source>
</evidence>
<sequence>MELRSRRIIGKSSANGNEQGQNDDSAEVDSQEQAVIDLSDKEIYVPSEDSDSSSGNECKIYEGQVLDLDLGLKTKNIARRWKSSKVPVNFYDEPATEGGKVEPPKLDYHGQQPGWAIGAANGLNRRKKSREKRKRKGTDPPLLWEIWEEENERWIDEHEKDAVDLDQQNEIMTETADEPPDLITPLLRYQKEWLAWALKQEESSIRGGILADEMGMGKTIQAIALVLAKREIHRTIGELDASSSLSTGFPGIKGTLVICPVVAVNQWVSEINRFTSIGSTKVLVYHGSNRERSANQLLEYDFVITTYSIIEADYRKHMMPAKQKCLYCGKLFYEKKLSIHLKYFCGPDAVRTEKQSKQEKKKKAPSFTLNQDKETVKGKSSGYTGNKIGKKASFEMDSLAGSVKNPSSGKSVLHSVKWQRIILDEAHFIKDRRSNTAKAVLALESSYKWALSGTPLQNRVGELYSLVRFLQITPYSYYLCKDCDCRVLDYSSAKCPNCPHNSVRHFCWWNRNVATPIQAYGNLDYGRRAMILLKHKVLKNIVLRRTKQGRAADLALPPRIVSLRRDSLDIRETDYYESLHSESQAQFNTYVQQGTVMNNYAHIFDLLTRLRQAVDHPYLVVYSRTNALRSGIEADTEHVQQLCGLCHDLADEPVVTNCAHAFCKACLFDSTTSKFVAKCPTCSIPLTVDFTANEAIGNRTSRTSIKGFKSSSILNRIQLDEFQTSTKIEALREEIRFMVERDGSAKGIVFSQFTSFLDLINYSLNKSGVNCVQLVGSMSIAARDAAIRRFTEDPDCKIFLMSLKAGGVALNLTVASHVFLMDPWWNPAVERQAQDRIHRIGQYKPIRIVRFVIENTIEERILKLQEKKELVFEGTVGGSADALGKLTEADMKFLFVT</sequence>
<keyword evidence="2" id="KW-1185">Reference proteome</keyword>
<name>A0ACC1Z2U1_MELAZ</name>
<reference evidence="1 2" key="1">
    <citation type="journal article" date="2023" name="Science">
        <title>Complex scaffold remodeling in plant triterpene biosynthesis.</title>
        <authorList>
            <person name="De La Pena R."/>
            <person name="Hodgson H."/>
            <person name="Liu J.C."/>
            <person name="Stephenson M.J."/>
            <person name="Martin A.C."/>
            <person name="Owen C."/>
            <person name="Harkess A."/>
            <person name="Leebens-Mack J."/>
            <person name="Jimenez L.E."/>
            <person name="Osbourn A."/>
            <person name="Sattely E.S."/>
        </authorList>
    </citation>
    <scope>NUCLEOTIDE SEQUENCE [LARGE SCALE GENOMIC DNA]</scope>
    <source>
        <strain evidence="2">cv. JPN11</strain>
        <tissue evidence="1">Leaf</tissue>
    </source>
</reference>
<accession>A0ACC1Z2U1</accession>
<proteinExistence type="predicted"/>
<organism evidence="1 2">
    <name type="scientific">Melia azedarach</name>
    <name type="common">Chinaberry tree</name>
    <dbReference type="NCBI Taxonomy" id="155640"/>
    <lineage>
        <taxon>Eukaryota</taxon>
        <taxon>Viridiplantae</taxon>
        <taxon>Streptophyta</taxon>
        <taxon>Embryophyta</taxon>
        <taxon>Tracheophyta</taxon>
        <taxon>Spermatophyta</taxon>
        <taxon>Magnoliopsida</taxon>
        <taxon>eudicotyledons</taxon>
        <taxon>Gunneridae</taxon>
        <taxon>Pentapetalae</taxon>
        <taxon>rosids</taxon>
        <taxon>malvids</taxon>
        <taxon>Sapindales</taxon>
        <taxon>Meliaceae</taxon>
        <taxon>Melia</taxon>
    </lineage>
</organism>
<gene>
    <name evidence="1" type="ORF">OWV82_002735</name>
</gene>
<protein>
    <submittedName>
        <fullName evidence="1">DNA repair protein RAD16-like</fullName>
    </submittedName>
</protein>
<dbReference type="Proteomes" id="UP001164539">
    <property type="component" value="Chromosome 1"/>
</dbReference>
<comment type="caution">
    <text evidence="1">The sequence shown here is derived from an EMBL/GenBank/DDBJ whole genome shotgun (WGS) entry which is preliminary data.</text>
</comment>